<accession>A0AAJ6YQ11</accession>
<keyword evidence="5" id="KW-0347">Helicase</keyword>
<dbReference type="InterPro" id="IPR014001">
    <property type="entry name" value="Helicase_ATP-bd"/>
</dbReference>
<gene>
    <name evidence="13" type="primary">LOC105365578</name>
</gene>
<dbReference type="PANTHER" id="PTHR45797">
    <property type="entry name" value="RAD54-LIKE"/>
    <property type="match status" value="1"/>
</dbReference>
<feature type="compositionally biased region" description="Basic residues" evidence="9">
    <location>
        <begin position="1012"/>
        <end position="1021"/>
    </location>
</feature>
<dbReference type="RefSeq" id="XP_011502086.1">
    <property type="nucleotide sequence ID" value="XM_011503784.1"/>
</dbReference>
<feature type="compositionally biased region" description="Low complexity" evidence="9">
    <location>
        <begin position="406"/>
        <end position="428"/>
    </location>
</feature>
<evidence type="ECO:0000313" key="12">
    <source>
        <dbReference type="Proteomes" id="UP000695007"/>
    </source>
</evidence>
<evidence type="ECO:0000259" key="11">
    <source>
        <dbReference type="PROSITE" id="PS51194"/>
    </source>
</evidence>
<evidence type="ECO:0000259" key="10">
    <source>
        <dbReference type="PROSITE" id="PS51192"/>
    </source>
</evidence>
<keyword evidence="12" id="KW-1185">Reference proteome</keyword>
<protein>
    <submittedName>
        <fullName evidence="13">Transcriptional regulator ATRX homolog</fullName>
    </submittedName>
</protein>
<dbReference type="GO" id="GO:0016887">
    <property type="term" value="F:ATP hydrolysis activity"/>
    <property type="evidence" value="ECO:0007669"/>
    <property type="project" value="InterPro"/>
</dbReference>
<feature type="region of interest" description="Disordered" evidence="9">
    <location>
        <begin position="1449"/>
        <end position="1493"/>
    </location>
</feature>
<feature type="compositionally biased region" description="Low complexity" evidence="9">
    <location>
        <begin position="1947"/>
        <end position="1988"/>
    </location>
</feature>
<dbReference type="InterPro" id="IPR000330">
    <property type="entry name" value="SNF2_N"/>
</dbReference>
<comment type="subcellular location">
    <subcellularLocation>
        <location evidence="1">Nucleus</location>
    </subcellularLocation>
</comment>
<feature type="compositionally biased region" description="Basic and acidic residues" evidence="9">
    <location>
        <begin position="987"/>
        <end position="1011"/>
    </location>
</feature>
<dbReference type="GeneID" id="105365578"/>
<keyword evidence="3" id="KW-0547">Nucleotide-binding</keyword>
<dbReference type="Gene3D" id="3.40.50.300">
    <property type="entry name" value="P-loop containing nucleotide triphosphate hydrolases"/>
    <property type="match status" value="1"/>
</dbReference>
<keyword evidence="8" id="KW-0539">Nucleus</keyword>
<feature type="compositionally biased region" description="Acidic residues" evidence="9">
    <location>
        <begin position="972"/>
        <end position="986"/>
    </location>
</feature>
<evidence type="ECO:0000313" key="13">
    <source>
        <dbReference type="RefSeq" id="XP_011502086.1"/>
    </source>
</evidence>
<feature type="compositionally biased region" description="Basic residues" evidence="9">
    <location>
        <begin position="31"/>
        <end position="47"/>
    </location>
</feature>
<feature type="compositionally biased region" description="Basic and acidic residues" evidence="9">
    <location>
        <begin position="346"/>
        <end position="369"/>
    </location>
</feature>
<dbReference type="InterPro" id="IPR027417">
    <property type="entry name" value="P-loop_NTPase"/>
</dbReference>
<dbReference type="Gene3D" id="3.40.50.10810">
    <property type="entry name" value="Tandem AAA-ATPase domain"/>
    <property type="match status" value="1"/>
</dbReference>
<feature type="compositionally biased region" description="Polar residues" evidence="9">
    <location>
        <begin position="1989"/>
        <end position="2021"/>
    </location>
</feature>
<dbReference type="SUPFAM" id="SSF52540">
    <property type="entry name" value="P-loop containing nucleoside triphosphate hydrolases"/>
    <property type="match status" value="2"/>
</dbReference>
<feature type="compositionally biased region" description="Basic residues" evidence="9">
    <location>
        <begin position="1036"/>
        <end position="1046"/>
    </location>
</feature>
<feature type="compositionally biased region" description="Basic and acidic residues" evidence="9">
    <location>
        <begin position="590"/>
        <end position="605"/>
    </location>
</feature>
<feature type="compositionally biased region" description="Low complexity" evidence="9">
    <location>
        <begin position="857"/>
        <end position="867"/>
    </location>
</feature>
<evidence type="ECO:0000256" key="2">
    <source>
        <dbReference type="ARBA" id="ARBA00007025"/>
    </source>
</evidence>
<feature type="region of interest" description="Disordered" evidence="9">
    <location>
        <begin position="590"/>
        <end position="613"/>
    </location>
</feature>
<dbReference type="InterPro" id="IPR044574">
    <property type="entry name" value="ARIP4-like"/>
</dbReference>
<name>A0AAJ6YQ11_9HYME</name>
<keyword evidence="4" id="KW-0378">Hydrolase</keyword>
<evidence type="ECO:0000256" key="6">
    <source>
        <dbReference type="ARBA" id="ARBA00022840"/>
    </source>
</evidence>
<feature type="compositionally biased region" description="Basic and acidic residues" evidence="9">
    <location>
        <begin position="909"/>
        <end position="942"/>
    </location>
</feature>
<dbReference type="InterPro" id="IPR038718">
    <property type="entry name" value="SNF2-like_sf"/>
</dbReference>
<feature type="compositionally biased region" description="Acidic residues" evidence="9">
    <location>
        <begin position="16"/>
        <end position="26"/>
    </location>
</feature>
<feature type="compositionally biased region" description="Basic and acidic residues" evidence="9">
    <location>
        <begin position="319"/>
        <end position="339"/>
    </location>
</feature>
<dbReference type="KEGG" id="csol:105365578"/>
<feature type="compositionally biased region" description="Basic and acidic residues" evidence="9">
    <location>
        <begin position="880"/>
        <end position="896"/>
    </location>
</feature>
<dbReference type="PROSITE" id="PS51192">
    <property type="entry name" value="HELICASE_ATP_BIND_1"/>
    <property type="match status" value="1"/>
</dbReference>
<dbReference type="SMART" id="SM00490">
    <property type="entry name" value="HELICc"/>
    <property type="match status" value="1"/>
</dbReference>
<feature type="region of interest" description="Disordered" evidence="9">
    <location>
        <begin position="303"/>
        <end position="444"/>
    </location>
</feature>
<dbReference type="GO" id="GO:0003677">
    <property type="term" value="F:DNA binding"/>
    <property type="evidence" value="ECO:0007669"/>
    <property type="project" value="UniProtKB-KW"/>
</dbReference>
<comment type="similarity">
    <text evidence="2">Belongs to the SNF2/RAD54 helicase family.</text>
</comment>
<feature type="compositionally biased region" description="Basic residues" evidence="9">
    <location>
        <begin position="104"/>
        <end position="113"/>
    </location>
</feature>
<dbReference type="SMART" id="SM00487">
    <property type="entry name" value="DEXDc"/>
    <property type="match status" value="1"/>
</dbReference>
<dbReference type="PROSITE" id="PS51194">
    <property type="entry name" value="HELICASE_CTER"/>
    <property type="match status" value="1"/>
</dbReference>
<dbReference type="GO" id="GO:0005524">
    <property type="term" value="F:ATP binding"/>
    <property type="evidence" value="ECO:0007669"/>
    <property type="project" value="UniProtKB-KW"/>
</dbReference>
<feature type="region of interest" description="Disordered" evidence="9">
    <location>
        <begin position="835"/>
        <end position="1058"/>
    </location>
</feature>
<feature type="compositionally biased region" description="Low complexity" evidence="9">
    <location>
        <begin position="645"/>
        <end position="661"/>
    </location>
</feature>
<dbReference type="CDD" id="cd18793">
    <property type="entry name" value="SF2_C_SNF"/>
    <property type="match status" value="1"/>
</dbReference>
<proteinExistence type="inferred from homology"/>
<feature type="domain" description="Helicase ATP-binding" evidence="10">
    <location>
        <begin position="1136"/>
        <end position="1323"/>
    </location>
</feature>
<evidence type="ECO:0000256" key="4">
    <source>
        <dbReference type="ARBA" id="ARBA00022801"/>
    </source>
</evidence>
<feature type="compositionally biased region" description="Acidic residues" evidence="9">
    <location>
        <begin position="841"/>
        <end position="853"/>
    </location>
</feature>
<evidence type="ECO:0000256" key="3">
    <source>
        <dbReference type="ARBA" id="ARBA00022741"/>
    </source>
</evidence>
<feature type="compositionally biased region" description="Low complexity" evidence="9">
    <location>
        <begin position="1473"/>
        <end position="1490"/>
    </location>
</feature>
<feature type="compositionally biased region" description="Basic and acidic residues" evidence="9">
    <location>
        <begin position="459"/>
        <end position="496"/>
    </location>
</feature>
<organism evidence="12 13">
    <name type="scientific">Ceratosolen solmsi marchali</name>
    <dbReference type="NCBI Taxonomy" id="326594"/>
    <lineage>
        <taxon>Eukaryota</taxon>
        <taxon>Metazoa</taxon>
        <taxon>Ecdysozoa</taxon>
        <taxon>Arthropoda</taxon>
        <taxon>Hexapoda</taxon>
        <taxon>Insecta</taxon>
        <taxon>Pterygota</taxon>
        <taxon>Neoptera</taxon>
        <taxon>Endopterygota</taxon>
        <taxon>Hymenoptera</taxon>
        <taxon>Apocrita</taxon>
        <taxon>Proctotrupomorpha</taxon>
        <taxon>Chalcidoidea</taxon>
        <taxon>Agaonidae</taxon>
        <taxon>Agaoninae</taxon>
        <taxon>Ceratosolen</taxon>
    </lineage>
</organism>
<feature type="compositionally biased region" description="Basic and acidic residues" evidence="9">
    <location>
        <begin position="1047"/>
        <end position="1058"/>
    </location>
</feature>
<evidence type="ECO:0000256" key="1">
    <source>
        <dbReference type="ARBA" id="ARBA00004123"/>
    </source>
</evidence>
<keyword evidence="7" id="KW-0238">DNA-binding</keyword>
<dbReference type="InterPro" id="IPR001650">
    <property type="entry name" value="Helicase_C-like"/>
</dbReference>
<dbReference type="Pfam" id="PF00271">
    <property type="entry name" value="Helicase_C"/>
    <property type="match status" value="1"/>
</dbReference>
<feature type="compositionally biased region" description="Basic and acidic residues" evidence="9">
    <location>
        <begin position="1449"/>
        <end position="1465"/>
    </location>
</feature>
<dbReference type="Proteomes" id="UP000695007">
    <property type="component" value="Unplaced"/>
</dbReference>
<dbReference type="GO" id="GO:0004386">
    <property type="term" value="F:helicase activity"/>
    <property type="evidence" value="ECO:0007669"/>
    <property type="project" value="UniProtKB-KW"/>
</dbReference>
<evidence type="ECO:0000256" key="5">
    <source>
        <dbReference type="ARBA" id="ARBA00022806"/>
    </source>
</evidence>
<sequence length="2021" mass="231343">MAAKQGRTKGKNWDECNPDDTSDDSDNLISRLKKLSHLRRKKKKKDLKSKILSNKSDTEDSSSDMDRKTVKRRRLVSSLPHSISKSSRKCVLDSDDSISDSHNVNRKKARMSKAKVDHKTVITNLNDNDSKQPAPNEKSIVMEKETTNANPSTDSKNLDSKAKSNQHHSDANSSIERKKCKLKTIMKSKLQFNEHFMDDYSIVATPTRSDDESVLVEKKQEILLKHDIIEELEKIKKMTEELKNDLEYHSNYLINKKINVARDSKFIAHKILRIYDLTYEKLKKNRNNFVDIYKSWLDNCSDNTSSEKDKVVKGCRAKSSSESDRDRSVQRQNSDDSKSENGSARSCKEKNKLSESEETDGNKNVHEKNYNINESNNSSPSDFRLSNQSNCQNNNEATNVKDINKSNTLSNDSSNSLSNDSSNSLNSSPQHKKQISKKIDLPQQLSENDLVDHLSDHVDEKIDESAMDGGKDKGVKDRGRNCDAGKYKGSTKDLSESTKPCSVLSSSFSDNQDLFDSSISEVADTPVKSKLLSSKLSLKKILTCSQDKASCVDNPIETSNSEHEENPSLSEQVYIDDLECRALKSLLQDKDSDGTDSEENGHDVSSHNTPFNIRSATIKKLSEDDEELSLPKTNNNLRTKKKLLMQTKKQNSISSDSSSDSAGACIRKKNSRQENDDDLPPRYRRRQAFNVQKNRHYKADKKLKMECRVTLERLSQNVLDNYSSALEKSKNYVANKKFHSITNLDGLESKKKSKRTSTSNNSLLSDDSVINAKAKQKYNSEKNPVVDFMDEDNETDFNVENSDKSNDNDKIIDDENIEEEICKDVENKAREALLQSHSESSNEDSMMEATDIEQENKNNTKANSKAKCISNDDSTIEESDEHKDKDETKAAWKNDELLYFQLTDSESGDEQRVETEVNNKIKNINKENDRSNEEETKNKKDATITPVKKKKSRKLRVFDSDSDTKNYSSDVESNDSEIECDEEKNEEDTKKKKDRKREKSSESDTSSSEKKQKSKRKRIKKVATDSESDDQDSPGKGRKNIRKVLKDKHVADDTKKAAQDEEERLKRIAERQRLFNEMYDARLAGEAKVDKLVLDFDEETKKELVIVDKELVKRLKPHQAKGIKFMWDACFESLKQIEKSDGSGCIIAHCMGLGKTFQVVTLSHTLLSHTETKVRTVMVVCPLSTVLNWVNEFKIWLKHVKNGDEIEIYELTKMKKNIERKYQLQSWQKTGGVLIIGYEMFRNLTSTGKKMRKAMQESIMKSLVDPGADLVVCDEGHLLKNEDSALSKAMKLVKTLRRIVLTGTPLQNNLKEYHCMVQFVKPNLLGSKKEFLNRFVNPITNGQFDDSTPYDVKLMKKRAHVLHKMLEGSVQRFDYSVLTPFLPPKQEYVIFVRLTGVQIKMYQHYLDNFARRYGQRNGSLFADFQELQRIWTHPYVLRLNAEKVERANEKKRFEASDSEGSLKDFIDDESESDSSPSLSSGSGSNSDIQSIHSDTEKPIKLTRSARMNIKAEELDEVVPIQETAEESAWWSKFVEKEHFEDLRISTKLVLLFGILKESEQIGDKVLVFSQSLYSLTLIEQFLNLIDQETQNGVQAEYLDKHSGNWALGLDYFRLDGSTSAENRSAWCKIFNNPSNTRARLFLISTRAGGLGINLTAANRVIIFDASWNPSHDVQSIFRIYRFGQKKPCYVYRFLAAGTMEEKIYNRQVTKLSLACRVVDEQQIERHYSNNDLAELYQFESYEGKSATLSLPKDRLLAEIFLNYKEAVYNYHEHDSLLENKQEEELDEEERKQAWLEYEEEKQGKRQMINMGNNLGFNQMMMNMNSFPELENIKLLIQKDYPNLPPEHLETVARQAVYDMYRYVDQQAVNQTLNPYGAMQGMPASNLFGASTMPQVNQQQQYNPQSQLMNMLNQPQMNYPGVNHMPVYSGRGRPPKHMTMNNPMPNMRSMQPPMQSPMQAPMQAPMQSQMQPPMQPPMHLQQSQQPQRQTATNNDEVEILTNQQVTPPNIESVSNAKNIQKE</sequence>
<feature type="region of interest" description="Disordered" evidence="9">
    <location>
        <begin position="1947"/>
        <end position="2021"/>
    </location>
</feature>
<feature type="domain" description="Helicase C-terminal" evidence="11">
    <location>
        <begin position="1547"/>
        <end position="1733"/>
    </location>
</feature>
<evidence type="ECO:0000256" key="8">
    <source>
        <dbReference type="ARBA" id="ARBA00023242"/>
    </source>
</evidence>
<dbReference type="GO" id="GO:0005634">
    <property type="term" value="C:nucleus"/>
    <property type="evidence" value="ECO:0007669"/>
    <property type="project" value="UniProtKB-SubCell"/>
</dbReference>
<feature type="region of interest" description="Disordered" evidence="9">
    <location>
        <begin position="1"/>
        <end position="176"/>
    </location>
</feature>
<keyword evidence="6" id="KW-0067">ATP-binding</keyword>
<feature type="compositionally biased region" description="Polar residues" evidence="9">
    <location>
        <begin position="370"/>
        <end position="398"/>
    </location>
</feature>
<feature type="compositionally biased region" description="Basic residues" evidence="9">
    <location>
        <begin position="1"/>
        <end position="10"/>
    </location>
</feature>
<dbReference type="PANTHER" id="PTHR45797:SF3">
    <property type="entry name" value="TRANSCRIPTIONAL REGULATOR ATRX HOMOLOG"/>
    <property type="match status" value="1"/>
</dbReference>
<evidence type="ECO:0000256" key="9">
    <source>
        <dbReference type="SAM" id="MobiDB-lite"/>
    </source>
</evidence>
<dbReference type="Pfam" id="PF00176">
    <property type="entry name" value="SNF2-rel_dom"/>
    <property type="match status" value="1"/>
</dbReference>
<reference evidence="13" key="1">
    <citation type="submission" date="2025-08" db="UniProtKB">
        <authorList>
            <consortium name="RefSeq"/>
        </authorList>
    </citation>
    <scope>IDENTIFICATION</scope>
</reference>
<feature type="region of interest" description="Disordered" evidence="9">
    <location>
        <begin position="459"/>
        <end position="499"/>
    </location>
</feature>
<feature type="compositionally biased region" description="Polar residues" evidence="9">
    <location>
        <begin position="121"/>
        <end position="133"/>
    </location>
</feature>
<feature type="compositionally biased region" description="Basic and acidic residues" evidence="9">
    <location>
        <begin position="156"/>
        <end position="170"/>
    </location>
</feature>
<feature type="region of interest" description="Disordered" evidence="9">
    <location>
        <begin position="645"/>
        <end position="687"/>
    </location>
</feature>
<dbReference type="InterPro" id="IPR049730">
    <property type="entry name" value="SNF2/RAD54-like_C"/>
</dbReference>
<evidence type="ECO:0000256" key="7">
    <source>
        <dbReference type="ARBA" id="ARBA00023125"/>
    </source>
</evidence>